<dbReference type="EMBL" id="JASTZU010000012">
    <property type="protein sequence ID" value="MDL4839324.1"/>
    <property type="molecule type" value="Genomic_DNA"/>
</dbReference>
<dbReference type="InterPro" id="IPR014240">
    <property type="entry name" value="YteA"/>
</dbReference>
<feature type="domain" description="Zinc finger DksA/TraR C4-type" evidence="6">
    <location>
        <begin position="85"/>
        <end position="110"/>
    </location>
</feature>
<evidence type="ECO:0000313" key="8">
    <source>
        <dbReference type="Proteomes" id="UP001235343"/>
    </source>
</evidence>
<evidence type="ECO:0000256" key="5">
    <source>
        <dbReference type="SAM" id="MobiDB-lite"/>
    </source>
</evidence>
<keyword evidence="2" id="KW-0863">Zinc-finger</keyword>
<dbReference type="Proteomes" id="UP001235343">
    <property type="component" value="Unassembled WGS sequence"/>
</dbReference>
<feature type="region of interest" description="Disordered" evidence="5">
    <location>
        <begin position="198"/>
        <end position="217"/>
    </location>
</feature>
<proteinExistence type="predicted"/>
<dbReference type="Pfam" id="PF01258">
    <property type="entry name" value="zf-dskA_traR"/>
    <property type="match status" value="1"/>
</dbReference>
<keyword evidence="3" id="KW-0862">Zinc</keyword>
<protein>
    <submittedName>
        <fullName evidence="7">TraR/DksA C4-type zinc finger protein</fullName>
    </submittedName>
</protein>
<gene>
    <name evidence="7" type="ORF">QQS35_02455</name>
</gene>
<evidence type="ECO:0000256" key="3">
    <source>
        <dbReference type="ARBA" id="ARBA00022833"/>
    </source>
</evidence>
<evidence type="ECO:0000259" key="6">
    <source>
        <dbReference type="Pfam" id="PF01258"/>
    </source>
</evidence>
<evidence type="ECO:0000256" key="1">
    <source>
        <dbReference type="ARBA" id="ARBA00022723"/>
    </source>
</evidence>
<feature type="region of interest" description="Disordered" evidence="5">
    <location>
        <begin position="30"/>
        <end position="53"/>
    </location>
</feature>
<evidence type="ECO:0000256" key="2">
    <source>
        <dbReference type="ARBA" id="ARBA00022771"/>
    </source>
</evidence>
<dbReference type="RefSeq" id="WP_285930175.1">
    <property type="nucleotide sequence ID" value="NZ_JASTZU010000012.1"/>
</dbReference>
<evidence type="ECO:0000313" key="7">
    <source>
        <dbReference type="EMBL" id="MDL4839324.1"/>
    </source>
</evidence>
<organism evidence="7 8">
    <name type="scientific">Aquibacillus rhizosphaerae</name>
    <dbReference type="NCBI Taxonomy" id="3051431"/>
    <lineage>
        <taxon>Bacteria</taxon>
        <taxon>Bacillati</taxon>
        <taxon>Bacillota</taxon>
        <taxon>Bacilli</taxon>
        <taxon>Bacillales</taxon>
        <taxon>Bacillaceae</taxon>
        <taxon>Aquibacillus</taxon>
    </lineage>
</organism>
<dbReference type="SUPFAM" id="SSF109635">
    <property type="entry name" value="DnaK suppressor protein DksA, alpha-hairpin domain"/>
    <property type="match status" value="1"/>
</dbReference>
<name>A0ABT7L0M6_9BACI</name>
<accession>A0ABT7L0M6</accession>
<evidence type="ECO:0000256" key="4">
    <source>
        <dbReference type="PROSITE-ProRule" id="PRU00510"/>
    </source>
</evidence>
<keyword evidence="1" id="KW-0479">Metal-binding</keyword>
<comment type="caution">
    <text evidence="7">The sequence shown here is derived from an EMBL/GenBank/DDBJ whole genome shotgun (WGS) entry which is preliminary data.</text>
</comment>
<dbReference type="Gene3D" id="1.20.120.910">
    <property type="entry name" value="DksA, coiled-coil domain"/>
    <property type="match status" value="1"/>
</dbReference>
<dbReference type="InterPro" id="IPR037187">
    <property type="entry name" value="DnaK_N"/>
</dbReference>
<dbReference type="PROSITE" id="PS51128">
    <property type="entry name" value="ZF_DKSA_2"/>
    <property type="match status" value="1"/>
</dbReference>
<comment type="caution">
    <text evidence="4">Lacks conserved residue(s) required for the propagation of feature annotation.</text>
</comment>
<dbReference type="NCBIfam" id="TIGR02890">
    <property type="entry name" value="bacill_yteA"/>
    <property type="match status" value="1"/>
</dbReference>
<dbReference type="InterPro" id="IPR000962">
    <property type="entry name" value="Znf_DskA_TraR"/>
</dbReference>
<reference evidence="7 8" key="1">
    <citation type="submission" date="2023-06" db="EMBL/GenBank/DDBJ databases">
        <title>Aquibacillus rhizosphaerae LR5S19.</title>
        <authorList>
            <person name="Sun J.-Q."/>
        </authorList>
    </citation>
    <scope>NUCLEOTIDE SEQUENCE [LARGE SCALE GENOMIC DNA]</scope>
    <source>
        <strain evidence="7 8">LR5S19</strain>
    </source>
</reference>
<dbReference type="PANTHER" id="PTHR33823:SF4">
    <property type="entry name" value="GENERAL STRESS PROTEIN 16O"/>
    <property type="match status" value="1"/>
</dbReference>
<dbReference type="PANTHER" id="PTHR33823">
    <property type="entry name" value="RNA POLYMERASE-BINDING TRANSCRIPTION FACTOR DKSA-RELATED"/>
    <property type="match status" value="1"/>
</dbReference>
<keyword evidence="8" id="KW-1185">Reference proteome</keyword>
<sequence length="217" mass="24607">MVATKVINEAKQILIQQNQNMLEHLKVNHDESNKEATGDLSNYDNHPGDQGTELYDQEKDIALNEHAKQKMKETNQALHAIENNTYGICEVCGKEIQEERLLAVPTTFRCQQHAEGGLREDRPVEEEIIEPDIIERDDKAEATESTGFDGKDAWQAVESYGSSETPSDFYEEQDSYDDMYIDSDELVGSSEEIEEVAKTAMDGKSQVNRNKTEEDKE</sequence>
<dbReference type="SUPFAM" id="SSF57716">
    <property type="entry name" value="Glucocorticoid receptor-like (DNA-binding domain)"/>
    <property type="match status" value="1"/>
</dbReference>